<feature type="transmembrane region" description="Helical" evidence="13">
    <location>
        <begin position="514"/>
        <end position="533"/>
    </location>
</feature>
<evidence type="ECO:0000256" key="10">
    <source>
        <dbReference type="ARBA" id="ARBA00023186"/>
    </source>
</evidence>
<evidence type="ECO:0000256" key="2">
    <source>
        <dbReference type="ARBA" id="ARBA00010527"/>
    </source>
</evidence>
<evidence type="ECO:0000256" key="1">
    <source>
        <dbReference type="ARBA" id="ARBA00004429"/>
    </source>
</evidence>
<feature type="region of interest" description="Disordered" evidence="14">
    <location>
        <begin position="32"/>
        <end position="66"/>
    </location>
</feature>
<keyword evidence="7 13" id="KW-0653">Protein transport</keyword>
<evidence type="ECO:0000256" key="12">
    <source>
        <dbReference type="ARBA" id="ARBA00033342"/>
    </source>
</evidence>
<accession>A0ABV7AIE0</accession>
<reference evidence="18" key="1">
    <citation type="journal article" date="2019" name="Int. J. Syst. Evol. Microbiol.">
        <title>The Global Catalogue of Microorganisms (GCM) 10K type strain sequencing project: providing services to taxonomists for standard genome sequencing and annotation.</title>
        <authorList>
            <consortium name="The Broad Institute Genomics Platform"/>
            <consortium name="The Broad Institute Genome Sequencing Center for Infectious Disease"/>
            <person name="Wu L."/>
            <person name="Ma J."/>
        </authorList>
    </citation>
    <scope>NUCLEOTIDE SEQUENCE [LARGE SCALE GENOMIC DNA]</scope>
    <source>
        <strain evidence="18">KCTC 62192</strain>
    </source>
</reference>
<gene>
    <name evidence="13 17" type="primary">yidC</name>
    <name evidence="17" type="ORF">ACFOES_12845</name>
</gene>
<dbReference type="Proteomes" id="UP001595443">
    <property type="component" value="Unassembled WGS sequence"/>
</dbReference>
<dbReference type="InterPro" id="IPR028053">
    <property type="entry name" value="Membr_insert_YidC_N"/>
</dbReference>
<feature type="transmembrane region" description="Helical" evidence="13">
    <location>
        <begin position="448"/>
        <end position="468"/>
    </location>
</feature>
<keyword evidence="5 13" id="KW-1003">Cell membrane</keyword>
<keyword evidence="18" id="KW-1185">Reference proteome</keyword>
<evidence type="ECO:0000256" key="8">
    <source>
        <dbReference type="ARBA" id="ARBA00022989"/>
    </source>
</evidence>
<comment type="subcellular location">
    <subcellularLocation>
        <location evidence="1">Cell inner membrane</location>
        <topology evidence="1">Multi-pass membrane protein</topology>
    </subcellularLocation>
    <subcellularLocation>
        <location evidence="13">Cell membrane</location>
        <topology evidence="13">Multi-pass membrane protein</topology>
    </subcellularLocation>
</comment>
<dbReference type="RefSeq" id="WP_377833692.1">
    <property type="nucleotide sequence ID" value="NZ_JBHRSK010000008.1"/>
</dbReference>
<dbReference type="PRINTS" id="PR00701">
    <property type="entry name" value="60KDINNERMP"/>
</dbReference>
<keyword evidence="6 13" id="KW-0812">Transmembrane</keyword>
<dbReference type="Pfam" id="PF14849">
    <property type="entry name" value="YidC_periplas"/>
    <property type="match status" value="1"/>
</dbReference>
<comment type="function">
    <text evidence="13">Required for the insertion and/or proper folding and/or complex formation of integral membrane proteins into the membrane. Involved in integration of membrane proteins that insert both dependently and independently of the Sec translocase complex, as well as at least some lipoproteins. Aids folding of multispanning membrane proteins.</text>
</comment>
<comment type="similarity">
    <text evidence="2 13">Belongs to the OXA1/ALB3/YidC family. Type 1 subfamily.</text>
</comment>
<evidence type="ECO:0000256" key="4">
    <source>
        <dbReference type="ARBA" id="ARBA00022448"/>
    </source>
</evidence>
<dbReference type="InterPro" id="IPR019998">
    <property type="entry name" value="Membr_insert_YidC"/>
</dbReference>
<comment type="caution">
    <text evidence="17">The sequence shown here is derived from an EMBL/GenBank/DDBJ whole genome shotgun (WGS) entry which is preliminary data.</text>
</comment>
<protein>
    <recommendedName>
        <fullName evidence="3 13">Membrane protein insertase YidC</fullName>
    </recommendedName>
    <alternativeName>
        <fullName evidence="12 13">Foldase YidC</fullName>
    </alternativeName>
    <alternativeName>
        <fullName evidence="11 13">Membrane integrase YidC</fullName>
    </alternativeName>
    <alternativeName>
        <fullName evidence="13">Membrane protein YidC</fullName>
    </alternativeName>
</protein>
<evidence type="ECO:0000313" key="18">
    <source>
        <dbReference type="Proteomes" id="UP001595443"/>
    </source>
</evidence>
<organism evidence="17 18">
    <name type="scientific">Acidimangrovimonas pyrenivorans</name>
    <dbReference type="NCBI Taxonomy" id="2030798"/>
    <lineage>
        <taxon>Bacteria</taxon>
        <taxon>Pseudomonadati</taxon>
        <taxon>Pseudomonadota</taxon>
        <taxon>Alphaproteobacteria</taxon>
        <taxon>Rhodobacterales</taxon>
        <taxon>Paracoccaceae</taxon>
        <taxon>Acidimangrovimonas</taxon>
    </lineage>
</organism>
<dbReference type="PANTHER" id="PTHR12428:SF65">
    <property type="entry name" value="CYTOCHROME C OXIDASE ASSEMBLY PROTEIN COX18, MITOCHONDRIAL"/>
    <property type="match status" value="1"/>
</dbReference>
<keyword evidence="10 13" id="KW-0143">Chaperone</keyword>
<feature type="domain" description="Membrane insertase YidC/Oxa/ALB C-terminal" evidence="15">
    <location>
        <begin position="385"/>
        <end position="588"/>
    </location>
</feature>
<dbReference type="InterPro" id="IPR028055">
    <property type="entry name" value="YidC/Oxa/ALB_C"/>
</dbReference>
<feature type="compositionally biased region" description="Low complexity" evidence="14">
    <location>
        <begin position="38"/>
        <end position="66"/>
    </location>
</feature>
<dbReference type="PANTHER" id="PTHR12428">
    <property type="entry name" value="OXA1"/>
    <property type="match status" value="1"/>
</dbReference>
<evidence type="ECO:0000256" key="9">
    <source>
        <dbReference type="ARBA" id="ARBA00023136"/>
    </source>
</evidence>
<dbReference type="HAMAP" id="MF_01810">
    <property type="entry name" value="YidC_type1"/>
    <property type="match status" value="1"/>
</dbReference>
<dbReference type="CDD" id="cd20070">
    <property type="entry name" value="5TM_YidC_Alb3"/>
    <property type="match status" value="1"/>
</dbReference>
<evidence type="ECO:0000256" key="13">
    <source>
        <dbReference type="HAMAP-Rule" id="MF_01810"/>
    </source>
</evidence>
<dbReference type="CDD" id="cd19961">
    <property type="entry name" value="EcYidC-like_peri"/>
    <property type="match status" value="1"/>
</dbReference>
<evidence type="ECO:0000256" key="6">
    <source>
        <dbReference type="ARBA" id="ARBA00022692"/>
    </source>
</evidence>
<dbReference type="Pfam" id="PF02096">
    <property type="entry name" value="60KD_IMP"/>
    <property type="match status" value="1"/>
</dbReference>
<dbReference type="InterPro" id="IPR038221">
    <property type="entry name" value="YidC_periplasmic_sf"/>
</dbReference>
<dbReference type="InterPro" id="IPR001708">
    <property type="entry name" value="YidC/ALB3/OXA1/COX18"/>
</dbReference>
<evidence type="ECO:0000256" key="11">
    <source>
        <dbReference type="ARBA" id="ARBA00033245"/>
    </source>
</evidence>
<dbReference type="PRINTS" id="PR01900">
    <property type="entry name" value="YIDCPROTEIN"/>
</dbReference>
<evidence type="ECO:0000259" key="15">
    <source>
        <dbReference type="Pfam" id="PF02096"/>
    </source>
</evidence>
<dbReference type="InterPro" id="IPR047196">
    <property type="entry name" value="YidC_ALB_C"/>
</dbReference>
<evidence type="ECO:0000256" key="3">
    <source>
        <dbReference type="ARBA" id="ARBA00015325"/>
    </source>
</evidence>
<comment type="subunit">
    <text evidence="13">Interacts with the Sec translocase complex via SecD. Specifically interacts with transmembrane segments of nascent integral membrane proteins during membrane integration.</text>
</comment>
<evidence type="ECO:0000256" key="7">
    <source>
        <dbReference type="ARBA" id="ARBA00022927"/>
    </source>
</evidence>
<evidence type="ECO:0000259" key="16">
    <source>
        <dbReference type="Pfam" id="PF14849"/>
    </source>
</evidence>
<feature type="domain" description="Membrane insertase YidC N-terminal" evidence="16">
    <location>
        <begin position="86"/>
        <end position="374"/>
    </location>
</feature>
<name>A0ABV7AIE0_9RHOB</name>
<dbReference type="EMBL" id="JBHRSK010000008">
    <property type="protein sequence ID" value="MFC2968987.1"/>
    <property type="molecule type" value="Genomic_DNA"/>
</dbReference>
<evidence type="ECO:0000256" key="14">
    <source>
        <dbReference type="SAM" id="MobiDB-lite"/>
    </source>
</evidence>
<evidence type="ECO:0000256" key="5">
    <source>
        <dbReference type="ARBA" id="ARBA00022475"/>
    </source>
</evidence>
<feature type="transmembrane region" description="Helical" evidence="13">
    <location>
        <begin position="385"/>
        <end position="405"/>
    </location>
</feature>
<keyword evidence="8 13" id="KW-1133">Transmembrane helix</keyword>
<dbReference type="NCBIfam" id="NF002353">
    <property type="entry name" value="PRK01318.1-4"/>
    <property type="match status" value="1"/>
</dbReference>
<proteinExistence type="inferred from homology"/>
<keyword evidence="4 13" id="KW-0813">Transport</keyword>
<dbReference type="NCBIfam" id="TIGR03593">
    <property type="entry name" value="yidC_nterm"/>
    <property type="match status" value="1"/>
</dbReference>
<keyword evidence="9 13" id="KW-0472">Membrane</keyword>
<dbReference type="NCBIfam" id="TIGR03592">
    <property type="entry name" value="yidC_oxa1_cterm"/>
    <property type="match status" value="1"/>
</dbReference>
<sequence length="612" mass="67226">MDDQNKNLILATALSLLVILVWFWLFPPAEPTTDQSPTTGQATQTTDAQGSTATPPAAATPSAAGASTAAAPAASASATAAADLPRLKIDTPKLKGSISLLGGRIDDLLLKDYRESVDKNSPLVRLLSPVGKDQTFYAVYGWAPGGTLTYDDVPGANTVWTAPKDAVLTPSHPVTLSWDNGKGLIFSRTLSVDDNYMFTVKQAVKNTTGQPVRLASYGIVARHGKPPGRAYYLLFEGAYQMADGKLKELSWKNLTKLDAVPGEGAHAELQKDITSGWTGITSKYFMTTLIPQQGAKVTQAAKYNADSDIYQVGVRDAAVTVAPGASAETSSRLFAGAKVYDVLQTYQNKDGVPRFVDAIDWGWFFFFTKPIFWVLHNLHGLIGNMGVAIICLTIFLKILVFPLAYKSYVSMARMKELQPEIEKLKERAGDDKGALQKEMMQLYKEKKVNPAAGCLPIFIQIPIFFSLYKVIYVTIELRQAPFIGWIRDLSLPDPSSLFNLFGLLPWPAPEHGTMLASVFIGLMPILLGISMWLQQKLNPAPADATQKMIFAWMPWVFMFMLGSFPSGLVLYWITNNTITFTQQYIIMRSHGHKPDVFGNIVSSFRRGKAEQK</sequence>
<evidence type="ECO:0000313" key="17">
    <source>
        <dbReference type="EMBL" id="MFC2968987.1"/>
    </source>
</evidence>
<feature type="transmembrane region" description="Helical" evidence="13">
    <location>
        <begin position="554"/>
        <end position="573"/>
    </location>
</feature>
<dbReference type="Gene3D" id="2.70.98.90">
    <property type="match status" value="1"/>
</dbReference>